<dbReference type="EMBL" id="VSWC01000002">
    <property type="protein sequence ID" value="KAA1117976.1"/>
    <property type="molecule type" value="Genomic_DNA"/>
</dbReference>
<dbReference type="OrthoDB" id="2507286at2759"/>
<sequence>MLLPQTQSFDFSCPSSLGLDSDFVALTSSYANTNFETDRSQYNRPEYSEDDLNCIENNSYLPGQLVANTQLPSNGQLQLATNVPLVTNGHLVANSQLFSTSQTDGQLVITGQHIANNQHVANGQHFTDCQHIAAGQHINTSQQILASQHVTNIQHVPNSQALNNDPLLSTTATNPNPVTSSKPKRQRKKPVKKGLVLPNPPAPLPSPPAPLPNPPAPPILPETKAPNDTTLEEPALHLKKPKPPPRSQRSPQLVEKAKTKGLDELIKLVAEDSTYVRLSAEDTVELNAAYIEYQRQLYIIAYKNKLTIEPCLQYVGEGSNPRGPSNYNNFTRYDPEASKIFNDKSIPPNDRARELARLWNLLDPDTQEKWKDPVFLESITCEAQKAGEETETLANATKRKRKGPAPFDSDKWANKLVADLRQLSRSSGLEGFLVLGSRGKDKDDMFVGGSHLGEMFLDMYATKDDPCQLFSDLIKGQKAVKTISGTEPTLVIPNKKKKPREIITKHDKGSIKENTEFIREKLNKAIDTAVPGGYGRGWPGTNTQITLTKLGLSLRVRDNNLGVTPFHFCKRPGDMKDKPGQLVVAALEEDLFELVPVSVSGSSTSSGAISRTNVNKKRKHNGSGTHGDDLEEDFVLGSDPTINVNEAADKEKRDNGSNREEEVILGVEAE</sequence>
<evidence type="ECO:0000313" key="3">
    <source>
        <dbReference type="Proteomes" id="UP000324748"/>
    </source>
</evidence>
<feature type="region of interest" description="Disordered" evidence="1">
    <location>
        <begin position="234"/>
        <end position="253"/>
    </location>
</feature>
<feature type="compositionally biased region" description="Basic residues" evidence="1">
    <location>
        <begin position="182"/>
        <end position="192"/>
    </location>
</feature>
<evidence type="ECO:0000313" key="2">
    <source>
        <dbReference type="EMBL" id="KAA1117976.1"/>
    </source>
</evidence>
<reference evidence="2 3" key="1">
    <citation type="submission" date="2019-05" db="EMBL/GenBank/DDBJ databases">
        <title>Emergence of the Ug99 lineage of the wheat stem rust pathogen through somatic hybridization.</title>
        <authorList>
            <person name="Li F."/>
            <person name="Upadhyaya N.M."/>
            <person name="Sperschneider J."/>
            <person name="Matny O."/>
            <person name="Nguyen-Phuc H."/>
            <person name="Mago R."/>
            <person name="Raley C."/>
            <person name="Miller M.E."/>
            <person name="Silverstein K.A.T."/>
            <person name="Henningsen E."/>
            <person name="Hirsch C.D."/>
            <person name="Visser B."/>
            <person name="Pretorius Z.A."/>
            <person name="Steffenson B.J."/>
            <person name="Schwessinger B."/>
            <person name="Dodds P.N."/>
            <person name="Figueroa M."/>
        </authorList>
    </citation>
    <scope>NUCLEOTIDE SEQUENCE [LARGE SCALE GENOMIC DNA]</scope>
    <source>
        <strain evidence="2">21-0</strain>
    </source>
</reference>
<dbReference type="Proteomes" id="UP000324748">
    <property type="component" value="Unassembled WGS sequence"/>
</dbReference>
<evidence type="ECO:0000256" key="1">
    <source>
        <dbReference type="SAM" id="MobiDB-lite"/>
    </source>
</evidence>
<gene>
    <name evidence="2" type="ORF">PGT21_029000</name>
</gene>
<protein>
    <submittedName>
        <fullName evidence="2">Uncharacterized protein</fullName>
    </submittedName>
</protein>
<keyword evidence="3" id="KW-1185">Reference proteome</keyword>
<feature type="compositionally biased region" description="Polar residues" evidence="1">
    <location>
        <begin position="159"/>
        <end position="181"/>
    </location>
</feature>
<feature type="region of interest" description="Disordered" evidence="1">
    <location>
        <begin position="159"/>
        <end position="227"/>
    </location>
</feature>
<organism evidence="2 3">
    <name type="scientific">Puccinia graminis f. sp. tritici</name>
    <dbReference type="NCBI Taxonomy" id="56615"/>
    <lineage>
        <taxon>Eukaryota</taxon>
        <taxon>Fungi</taxon>
        <taxon>Dikarya</taxon>
        <taxon>Basidiomycota</taxon>
        <taxon>Pucciniomycotina</taxon>
        <taxon>Pucciniomycetes</taxon>
        <taxon>Pucciniales</taxon>
        <taxon>Pucciniaceae</taxon>
        <taxon>Puccinia</taxon>
    </lineage>
</organism>
<name>A0A5B0QXE9_PUCGR</name>
<feature type="compositionally biased region" description="Basic and acidic residues" evidence="1">
    <location>
        <begin position="647"/>
        <end position="662"/>
    </location>
</feature>
<feature type="compositionally biased region" description="Pro residues" evidence="1">
    <location>
        <begin position="198"/>
        <end position="220"/>
    </location>
</feature>
<dbReference type="AlphaFoldDB" id="A0A5B0QXE9"/>
<proteinExistence type="predicted"/>
<comment type="caution">
    <text evidence="2">The sequence shown here is derived from an EMBL/GenBank/DDBJ whole genome shotgun (WGS) entry which is preliminary data.</text>
</comment>
<accession>A0A5B0QXE9</accession>
<feature type="region of interest" description="Disordered" evidence="1">
    <location>
        <begin position="600"/>
        <end position="670"/>
    </location>
</feature>